<evidence type="ECO:0000313" key="4">
    <source>
        <dbReference type="Proteomes" id="UP000095300"/>
    </source>
</evidence>
<dbReference type="GO" id="GO:0062129">
    <property type="term" value="C:chitin-based extracellular matrix"/>
    <property type="evidence" value="ECO:0007669"/>
    <property type="project" value="TreeGrafter"/>
</dbReference>
<dbReference type="Proteomes" id="UP000095300">
    <property type="component" value="Unassembled WGS sequence"/>
</dbReference>
<evidence type="ECO:0000259" key="2">
    <source>
        <dbReference type="SMART" id="SM00690"/>
    </source>
</evidence>
<gene>
    <name evidence="3" type="primary">106081801</name>
</gene>
<proteinExistence type="predicted"/>
<protein>
    <recommendedName>
        <fullName evidence="2">DUF243 domain-containing protein</fullName>
    </recommendedName>
</protein>
<name>A0A1I8PRU4_STOCA</name>
<dbReference type="OrthoDB" id="10491374at2759"/>
<dbReference type="SMART" id="SM00690">
    <property type="entry name" value="DM5"/>
    <property type="match status" value="1"/>
</dbReference>
<feature type="signal peptide" evidence="1">
    <location>
        <begin position="1"/>
        <end position="15"/>
    </location>
</feature>
<accession>A0A1I8PRU4</accession>
<dbReference type="PANTHER" id="PTHR31927:SF2">
    <property type="entry name" value="FI07246P-RELATED"/>
    <property type="match status" value="1"/>
</dbReference>
<evidence type="ECO:0000256" key="1">
    <source>
        <dbReference type="SAM" id="SignalP"/>
    </source>
</evidence>
<dbReference type="VEuPathDB" id="VectorBase:SCAU010492"/>
<dbReference type="PANTHER" id="PTHR31927">
    <property type="entry name" value="FI07246P-RELATED-RELATED"/>
    <property type="match status" value="1"/>
</dbReference>
<reference evidence="3" key="1">
    <citation type="submission" date="2020-05" db="UniProtKB">
        <authorList>
            <consortium name="EnsemblMetazoa"/>
        </authorList>
    </citation>
    <scope>IDENTIFICATION</scope>
    <source>
        <strain evidence="3">USDA</strain>
    </source>
</reference>
<dbReference type="AlphaFoldDB" id="A0A1I8PRU4"/>
<sequence>MRNFIVLCLVAVACADHLGQDYHPVDRSYIPPGESSSAVGAAGSSVQAAFDVGSSDGSFDVGGSGASSVGVSGSDDAGIAVSSSGSGFDDGSADIPIATTRSGADFAASQGSFDAASNEAPVSSGGFEKEFYTFSADEQDFTDPSASEQIANSVKQGLRVVFIKGPENRALEDAALSLAKSSANQKTAIYVLNKQTDIAELANKLNIESRNANNKPEVHFVKYRTQEDAVSAQRTIQAEYDALGGNSQNIDGGVAPALNFASTSPIGGASVRQGAGIGGGAAGSFGGFGGSASYGGVGGAGSFGGAVGAGSFGGALVAGSYGSAGAAGGNLGSTYLPASVLRRLRH</sequence>
<keyword evidence="1" id="KW-0732">Signal</keyword>
<dbReference type="Pfam" id="PF03103">
    <property type="entry name" value="DUF243"/>
    <property type="match status" value="1"/>
</dbReference>
<keyword evidence="4" id="KW-1185">Reference proteome</keyword>
<dbReference type="GO" id="GO:0008010">
    <property type="term" value="F:structural constituent of chitin-based larval cuticle"/>
    <property type="evidence" value="ECO:0007669"/>
    <property type="project" value="TreeGrafter"/>
</dbReference>
<dbReference type="EnsemblMetazoa" id="SCAU010492-RA">
    <property type="protein sequence ID" value="SCAU010492-PA"/>
    <property type="gene ID" value="SCAU010492"/>
</dbReference>
<dbReference type="GO" id="GO:0040003">
    <property type="term" value="P:chitin-based cuticle development"/>
    <property type="evidence" value="ECO:0007669"/>
    <property type="project" value="TreeGrafter"/>
</dbReference>
<organism evidence="3 4">
    <name type="scientific">Stomoxys calcitrans</name>
    <name type="common">Stable fly</name>
    <name type="synonym">Conops calcitrans</name>
    <dbReference type="NCBI Taxonomy" id="35570"/>
    <lineage>
        <taxon>Eukaryota</taxon>
        <taxon>Metazoa</taxon>
        <taxon>Ecdysozoa</taxon>
        <taxon>Arthropoda</taxon>
        <taxon>Hexapoda</taxon>
        <taxon>Insecta</taxon>
        <taxon>Pterygota</taxon>
        <taxon>Neoptera</taxon>
        <taxon>Endopterygota</taxon>
        <taxon>Diptera</taxon>
        <taxon>Brachycera</taxon>
        <taxon>Muscomorpha</taxon>
        <taxon>Muscoidea</taxon>
        <taxon>Muscidae</taxon>
        <taxon>Stomoxys</taxon>
    </lineage>
</organism>
<dbReference type="InterPro" id="IPR004145">
    <property type="entry name" value="DUF243"/>
</dbReference>
<dbReference type="KEGG" id="scac:106081801"/>
<evidence type="ECO:0000313" key="3">
    <source>
        <dbReference type="EnsemblMetazoa" id="SCAU010492-PA"/>
    </source>
</evidence>
<feature type="chain" id="PRO_5012904565" description="DUF243 domain-containing protein" evidence="1">
    <location>
        <begin position="16"/>
        <end position="346"/>
    </location>
</feature>
<feature type="domain" description="DUF243" evidence="2">
    <location>
        <begin position="125"/>
        <end position="226"/>
    </location>
</feature>